<feature type="compositionally biased region" description="Polar residues" evidence="1">
    <location>
        <begin position="55"/>
        <end position="65"/>
    </location>
</feature>
<organism evidence="2 3">
    <name type="scientific">Hypsizygus marmoreus</name>
    <name type="common">White beech mushroom</name>
    <name type="synonym">Agaricus marmoreus</name>
    <dbReference type="NCBI Taxonomy" id="39966"/>
    <lineage>
        <taxon>Eukaryota</taxon>
        <taxon>Fungi</taxon>
        <taxon>Dikarya</taxon>
        <taxon>Basidiomycota</taxon>
        <taxon>Agaricomycotina</taxon>
        <taxon>Agaricomycetes</taxon>
        <taxon>Agaricomycetidae</taxon>
        <taxon>Agaricales</taxon>
        <taxon>Tricholomatineae</taxon>
        <taxon>Lyophyllaceae</taxon>
        <taxon>Hypsizygus</taxon>
    </lineage>
</organism>
<proteinExistence type="predicted"/>
<feature type="compositionally biased region" description="Polar residues" evidence="1">
    <location>
        <begin position="74"/>
        <end position="90"/>
    </location>
</feature>
<dbReference type="InParanoid" id="A0A369KHS1"/>
<evidence type="ECO:0000256" key="1">
    <source>
        <dbReference type="SAM" id="MobiDB-lite"/>
    </source>
</evidence>
<feature type="region of interest" description="Disordered" evidence="1">
    <location>
        <begin position="55"/>
        <end position="150"/>
    </location>
</feature>
<evidence type="ECO:0000313" key="3">
    <source>
        <dbReference type="Proteomes" id="UP000076154"/>
    </source>
</evidence>
<accession>A0A369KHS1</accession>
<dbReference type="EMBL" id="LUEZ02000005">
    <property type="protein sequence ID" value="RDB30476.1"/>
    <property type="molecule type" value="Genomic_DNA"/>
</dbReference>
<dbReference type="Proteomes" id="UP000076154">
    <property type="component" value="Unassembled WGS sequence"/>
</dbReference>
<comment type="caution">
    <text evidence="2">The sequence shown here is derived from an EMBL/GenBank/DDBJ whole genome shotgun (WGS) entry which is preliminary data.</text>
</comment>
<reference evidence="2" key="1">
    <citation type="submission" date="2018-04" db="EMBL/GenBank/DDBJ databases">
        <title>Whole genome sequencing of Hypsizygus marmoreus.</title>
        <authorList>
            <person name="Choi I.-G."/>
            <person name="Min B."/>
            <person name="Kim J.-G."/>
            <person name="Kim S."/>
            <person name="Oh Y.-L."/>
            <person name="Kong W.-S."/>
            <person name="Park H."/>
            <person name="Jeong J."/>
            <person name="Song E.-S."/>
        </authorList>
    </citation>
    <scope>NUCLEOTIDE SEQUENCE [LARGE SCALE GENOMIC DNA]</scope>
    <source>
        <strain evidence="2">51987-8</strain>
    </source>
</reference>
<name>A0A369KHS1_HYPMA</name>
<dbReference type="AlphaFoldDB" id="A0A369KHS1"/>
<sequence length="177" mass="19732">MPRDNIPSIAIIEDSTSNVVDNTQTDAGSYLPMFPVHQQPPTRVMIRRSVHFNTSTALQDNNPEDPSSHLRKASNATFNSVSTIPDSNNAAELREQRTMDSGITTLPSEGHAQDEKKKGKKGREEDDEPKLTTHQFELEQDQNTDPAPFAFCPYELTHMLDPKNMDARTQYGGTEGC</sequence>
<dbReference type="STRING" id="39966.A0A369KHS1"/>
<evidence type="ECO:0000313" key="2">
    <source>
        <dbReference type="EMBL" id="RDB30476.1"/>
    </source>
</evidence>
<gene>
    <name evidence="2" type="ORF">Hypma_007298</name>
</gene>
<protein>
    <submittedName>
        <fullName evidence="2">Uncharacterized protein</fullName>
    </submittedName>
</protein>
<keyword evidence="3" id="KW-1185">Reference proteome</keyword>